<gene>
    <name evidence="2" type="ORF">CfE428DRAFT_3405</name>
</gene>
<keyword evidence="3" id="KW-1185">Reference proteome</keyword>
<keyword evidence="1" id="KW-0732">Signal</keyword>
<accession>B4D3B7</accession>
<evidence type="ECO:0000313" key="2">
    <source>
        <dbReference type="EMBL" id="EDY19228.1"/>
    </source>
</evidence>
<dbReference type="RefSeq" id="WP_006980730.1">
    <property type="nucleotide sequence ID" value="NZ_ABVL01000009.1"/>
</dbReference>
<dbReference type="STRING" id="497964.CfE428DRAFT_3405"/>
<proteinExistence type="predicted"/>
<reference evidence="2 3" key="1">
    <citation type="journal article" date="2011" name="J. Bacteriol.">
        <title>Genome sequence of Chthoniobacter flavus Ellin428, an aerobic heterotrophic soil bacterium.</title>
        <authorList>
            <person name="Kant R."/>
            <person name="van Passel M.W."/>
            <person name="Palva A."/>
            <person name="Lucas S."/>
            <person name="Lapidus A."/>
            <person name="Glavina Del Rio T."/>
            <person name="Dalin E."/>
            <person name="Tice H."/>
            <person name="Bruce D."/>
            <person name="Goodwin L."/>
            <person name="Pitluck S."/>
            <person name="Larimer F.W."/>
            <person name="Land M.L."/>
            <person name="Hauser L."/>
            <person name="Sangwan P."/>
            <person name="de Vos W.M."/>
            <person name="Janssen P.H."/>
            <person name="Smidt H."/>
        </authorList>
    </citation>
    <scope>NUCLEOTIDE SEQUENCE [LARGE SCALE GENOMIC DNA]</scope>
    <source>
        <strain evidence="2 3">Ellin428</strain>
    </source>
</reference>
<dbReference type="eggNOG" id="ENOG502ZTTB">
    <property type="taxonomic scope" value="Bacteria"/>
</dbReference>
<sequence precursor="true">MKNWPALLALIATAGLGGSLAWGEEPPSQARIRVDVQMVSVSVAQALHLVPALRDRKTAPAAWTQLQKMIGDGKATLIDWPVVWSESGQRVVTQSVVEYRYATEPMPPNPPQPFSEAELKEMARLYPWWGAFTPSAFETRNVGASLEIESLMAPGYQLIDLSLVSSYLRFAGFRQWRGQESPLGVSGVQQRPEFQSAKATTYLSIRRDEPTLVGVFVFAEPQPHVELHILHARWTLLPPSVPTFSNHP</sequence>
<comment type="caution">
    <text evidence="2">The sequence shown here is derived from an EMBL/GenBank/DDBJ whole genome shotgun (WGS) entry which is preliminary data.</text>
</comment>
<dbReference type="AlphaFoldDB" id="B4D3B7"/>
<evidence type="ECO:0000313" key="3">
    <source>
        <dbReference type="Proteomes" id="UP000005824"/>
    </source>
</evidence>
<name>B4D3B7_9BACT</name>
<evidence type="ECO:0000256" key="1">
    <source>
        <dbReference type="SAM" id="SignalP"/>
    </source>
</evidence>
<feature type="signal peptide" evidence="1">
    <location>
        <begin position="1"/>
        <end position="21"/>
    </location>
</feature>
<organism evidence="2 3">
    <name type="scientific">Chthoniobacter flavus Ellin428</name>
    <dbReference type="NCBI Taxonomy" id="497964"/>
    <lineage>
        <taxon>Bacteria</taxon>
        <taxon>Pseudomonadati</taxon>
        <taxon>Verrucomicrobiota</taxon>
        <taxon>Spartobacteria</taxon>
        <taxon>Chthoniobacterales</taxon>
        <taxon>Chthoniobacteraceae</taxon>
        <taxon>Chthoniobacter</taxon>
    </lineage>
</organism>
<dbReference type="Proteomes" id="UP000005824">
    <property type="component" value="Unassembled WGS sequence"/>
</dbReference>
<feature type="chain" id="PRO_5002800389" evidence="1">
    <location>
        <begin position="22"/>
        <end position="248"/>
    </location>
</feature>
<protein>
    <submittedName>
        <fullName evidence="2">Uncharacterized protein</fullName>
    </submittedName>
</protein>
<dbReference type="EMBL" id="ABVL01000009">
    <property type="protein sequence ID" value="EDY19228.1"/>
    <property type="molecule type" value="Genomic_DNA"/>
</dbReference>
<dbReference type="InParanoid" id="B4D3B7"/>